<evidence type="ECO:0000256" key="1">
    <source>
        <dbReference type="SAM" id="Phobius"/>
    </source>
</evidence>
<reference evidence="3 5" key="1">
    <citation type="submission" date="2019-03" db="EMBL/GenBank/DDBJ databases">
        <title>Vagococcus sp. was isolated fron gut of Carduelis flavirostris.</title>
        <authorList>
            <person name="Ge Y."/>
        </authorList>
    </citation>
    <scope>NUCLEOTIDE SEQUENCE [LARGE SCALE GENOMIC DNA]</scope>
    <source>
        <strain evidence="3 5">CF-210</strain>
    </source>
</reference>
<dbReference type="Proteomes" id="UP000296883">
    <property type="component" value="Chromosome"/>
</dbReference>
<reference evidence="2 4" key="2">
    <citation type="journal article" date="2020" name="Int. J. Syst. Evol. Microbiol.">
        <title>Vagococcus xieshaowenii sp. nov., isolated from snow finch (Montifringilla taczanowskii) cloacal content.</title>
        <authorList>
            <person name="Ge Y."/>
            <person name="Yang J."/>
            <person name="Lai X.H."/>
            <person name="Zhang G."/>
            <person name="Jin D."/>
            <person name="Lu S."/>
            <person name="Wang B."/>
            <person name="Huang Y."/>
            <person name="Huang Y."/>
            <person name="Ren Z."/>
            <person name="Zhang X."/>
            <person name="Xu J."/>
        </authorList>
    </citation>
    <scope>NUCLEOTIDE SEQUENCE [LARGE SCALE GENOMIC DNA]</scope>
    <source>
        <strain evidence="2">Personal::cf-49</strain>
        <strain evidence="4">personal::cf-49</strain>
    </source>
</reference>
<keyword evidence="1" id="KW-0472">Membrane</keyword>
<dbReference type="EMBL" id="SRHU01000024">
    <property type="protein sequence ID" value="TFZ40500.1"/>
    <property type="molecule type" value="Genomic_DNA"/>
</dbReference>
<accession>A0AAJ5EFK4</accession>
<keyword evidence="1" id="KW-1133">Transmembrane helix</keyword>
<evidence type="ECO:0000313" key="5">
    <source>
        <dbReference type="Proteomes" id="UP000297725"/>
    </source>
</evidence>
<evidence type="ECO:0000313" key="2">
    <source>
        <dbReference type="EMBL" id="QCA28692.1"/>
    </source>
</evidence>
<sequence>MKEQMNEQEQTVKSTNYWKMAFLALLATIIGLAVFVGVRLSENREEVYKDKVDQVIFDDKPSFQLVSNKEDINRIINHYLDKYLSTKTVKYDFYLENQAMLNGTFKLLGFPVEFYLYFEPFVMSDGNVLLEAKNVSVGSLSIPMNQVLKQVAKLDLPEWVEVKSKDGQVILHLNQLVIEDDIRIKADKINLVDDEIRLSVYFDVNESASKEE</sequence>
<organism evidence="3 5">
    <name type="scientific">Vagococcus xieshaowenii</name>
    <dbReference type="NCBI Taxonomy" id="2562451"/>
    <lineage>
        <taxon>Bacteria</taxon>
        <taxon>Bacillati</taxon>
        <taxon>Bacillota</taxon>
        <taxon>Bacilli</taxon>
        <taxon>Lactobacillales</taxon>
        <taxon>Enterococcaceae</taxon>
        <taxon>Vagococcus</taxon>
    </lineage>
</organism>
<evidence type="ECO:0000313" key="4">
    <source>
        <dbReference type="Proteomes" id="UP000296883"/>
    </source>
</evidence>
<dbReference type="Pfam" id="PF09911">
    <property type="entry name" value="DUF2140"/>
    <property type="match status" value="1"/>
</dbReference>
<dbReference type="RefSeq" id="WP_135254705.1">
    <property type="nucleotide sequence ID" value="NZ_CP038865.1"/>
</dbReference>
<feature type="transmembrane region" description="Helical" evidence="1">
    <location>
        <begin position="20"/>
        <end position="41"/>
    </location>
</feature>
<name>A0AAJ5EFK4_9ENTE</name>
<gene>
    <name evidence="3" type="ORF">E4031_06845</name>
    <name evidence="2" type="ORF">E4Z98_04930</name>
</gene>
<proteinExistence type="predicted"/>
<dbReference type="InterPro" id="IPR018672">
    <property type="entry name" value="DUF2140"/>
</dbReference>
<dbReference type="Proteomes" id="UP000297725">
    <property type="component" value="Unassembled WGS sequence"/>
</dbReference>
<keyword evidence="4" id="KW-1185">Reference proteome</keyword>
<dbReference type="AlphaFoldDB" id="A0AAJ5EFK4"/>
<protein>
    <submittedName>
        <fullName evidence="3">DUF2140 family protein</fullName>
    </submittedName>
</protein>
<keyword evidence="1" id="KW-0812">Transmembrane</keyword>
<evidence type="ECO:0000313" key="3">
    <source>
        <dbReference type="EMBL" id="TFZ40500.1"/>
    </source>
</evidence>
<dbReference type="EMBL" id="CP038865">
    <property type="protein sequence ID" value="QCA28692.1"/>
    <property type="molecule type" value="Genomic_DNA"/>
</dbReference>